<dbReference type="Proteomes" id="UP000001052">
    <property type="component" value="Chromosome"/>
</dbReference>
<sequence length="56" mass="6324">MEKTEGICSMNSTPILCANDRNRIFSVKSDGYEPTSLARRGRKGWLNNDNYLSPLC</sequence>
<evidence type="ECO:0000313" key="1">
    <source>
        <dbReference type="EMBL" id="ACV68799.1"/>
    </source>
</evidence>
<reference evidence="1 2" key="2">
    <citation type="journal article" date="2010" name="Stand. Genomic Sci.">
        <title>Complete genome sequence of Desulfohalobium retbaense type strain (HR(100)).</title>
        <authorList>
            <person name="Spring S."/>
            <person name="Nolan M."/>
            <person name="Lapidus A."/>
            <person name="Glavina Del Rio T."/>
            <person name="Copeland A."/>
            <person name="Tice H."/>
            <person name="Cheng J.F."/>
            <person name="Lucas S."/>
            <person name="Land M."/>
            <person name="Chen F."/>
            <person name="Bruce D."/>
            <person name="Goodwin L."/>
            <person name="Pitluck S."/>
            <person name="Ivanova N."/>
            <person name="Mavromatis K."/>
            <person name="Mikhailova N."/>
            <person name="Pati A."/>
            <person name="Chen A."/>
            <person name="Palaniappan K."/>
            <person name="Hauser L."/>
            <person name="Chang Y.J."/>
            <person name="Jeffries C.D."/>
            <person name="Munk C."/>
            <person name="Kiss H."/>
            <person name="Chain P."/>
            <person name="Han C."/>
            <person name="Brettin T."/>
            <person name="Detter J.C."/>
            <person name="Schuler E."/>
            <person name="Goker M."/>
            <person name="Rohde M."/>
            <person name="Bristow J."/>
            <person name="Eisen J.A."/>
            <person name="Markowitz V."/>
            <person name="Hugenholtz P."/>
            <person name="Kyrpides N.C."/>
            <person name="Klenk H.P."/>
        </authorList>
    </citation>
    <scope>NUCLEOTIDE SEQUENCE [LARGE SCALE GENOMIC DNA]</scope>
    <source>
        <strain evidence="1 2">DSM 5692</strain>
    </source>
</reference>
<organism evidence="1 2">
    <name type="scientific">Desulfohalobium retbaense (strain ATCC 49708 / DSM 5692 / JCM 16813 / HR100)</name>
    <dbReference type="NCBI Taxonomy" id="485915"/>
    <lineage>
        <taxon>Bacteria</taxon>
        <taxon>Pseudomonadati</taxon>
        <taxon>Thermodesulfobacteriota</taxon>
        <taxon>Desulfovibrionia</taxon>
        <taxon>Desulfovibrionales</taxon>
        <taxon>Desulfohalobiaceae</taxon>
        <taxon>Desulfohalobium</taxon>
    </lineage>
</organism>
<dbReference type="EMBL" id="CP001734">
    <property type="protein sequence ID" value="ACV68799.1"/>
    <property type="molecule type" value="Genomic_DNA"/>
</dbReference>
<dbReference type="STRING" id="485915.Dret_1513"/>
<protein>
    <submittedName>
        <fullName evidence="1">Uncharacterized protein</fullName>
    </submittedName>
</protein>
<accession>C8X302</accession>
<evidence type="ECO:0000313" key="2">
    <source>
        <dbReference type="Proteomes" id="UP000001052"/>
    </source>
</evidence>
<dbReference type="KEGG" id="drt:Dret_1513"/>
<keyword evidence="2" id="KW-1185">Reference proteome</keyword>
<gene>
    <name evidence="1" type="ordered locus">Dret_1513</name>
</gene>
<reference evidence="2" key="1">
    <citation type="submission" date="2009-09" db="EMBL/GenBank/DDBJ databases">
        <title>The complete chromosome of Desulfohalobium retbaense DSM 5692.</title>
        <authorList>
            <consortium name="US DOE Joint Genome Institute (JGI-PGF)"/>
            <person name="Lucas S."/>
            <person name="Copeland A."/>
            <person name="Lapidus A."/>
            <person name="Glavina del Rio T."/>
            <person name="Dalin E."/>
            <person name="Tice H."/>
            <person name="Bruce D."/>
            <person name="Goodwin L."/>
            <person name="Pitluck S."/>
            <person name="Kyrpides N."/>
            <person name="Mavromatis K."/>
            <person name="Ivanova N."/>
            <person name="Mikhailova N."/>
            <person name="Munk A.C."/>
            <person name="Brettin T."/>
            <person name="Detter J.C."/>
            <person name="Han C."/>
            <person name="Tapia R."/>
            <person name="Larimer F."/>
            <person name="Land M."/>
            <person name="Hauser L."/>
            <person name="Markowitz V."/>
            <person name="Cheng J.-F."/>
            <person name="Hugenholtz P."/>
            <person name="Woyke T."/>
            <person name="Wu D."/>
            <person name="Spring S."/>
            <person name="Klenk H.-P."/>
            <person name="Eisen J.A."/>
        </authorList>
    </citation>
    <scope>NUCLEOTIDE SEQUENCE [LARGE SCALE GENOMIC DNA]</scope>
    <source>
        <strain evidence="2">DSM 5692</strain>
    </source>
</reference>
<dbReference type="HOGENOM" id="CLU_3006840_0_0_7"/>
<dbReference type="AlphaFoldDB" id="C8X302"/>
<proteinExistence type="predicted"/>
<name>C8X302_DESRD</name>